<accession>A0A1V3NRC1</accession>
<dbReference type="Gene3D" id="3.40.250.10">
    <property type="entry name" value="Rhodanese-like domain"/>
    <property type="match status" value="2"/>
</dbReference>
<organism evidence="3 4">
    <name type="scientific">Thioalkalivibrio denitrificans</name>
    <dbReference type="NCBI Taxonomy" id="108003"/>
    <lineage>
        <taxon>Bacteria</taxon>
        <taxon>Pseudomonadati</taxon>
        <taxon>Pseudomonadota</taxon>
        <taxon>Gammaproteobacteria</taxon>
        <taxon>Chromatiales</taxon>
        <taxon>Ectothiorhodospiraceae</taxon>
        <taxon>Thioalkalivibrio</taxon>
    </lineage>
</organism>
<dbReference type="PANTHER" id="PTHR43084:SF1">
    <property type="entry name" value="PERSULFIDE DIOXYGENASE ETHE1, MITOCHONDRIAL"/>
    <property type="match status" value="1"/>
</dbReference>
<dbReference type="InterPro" id="IPR051682">
    <property type="entry name" value="Mito_Persulfide_Diox"/>
</dbReference>
<dbReference type="GO" id="GO:0006749">
    <property type="term" value="P:glutathione metabolic process"/>
    <property type="evidence" value="ECO:0007669"/>
    <property type="project" value="InterPro"/>
</dbReference>
<dbReference type="Gene3D" id="3.60.15.10">
    <property type="entry name" value="Ribonuclease Z/Hydroxyacylglutathione hydrolase-like"/>
    <property type="match status" value="1"/>
</dbReference>
<dbReference type="STRING" id="108003.B1C78_03535"/>
<dbReference type="RefSeq" id="WP_077277759.1">
    <property type="nucleotide sequence ID" value="NZ_MVBK01000019.1"/>
</dbReference>
<protein>
    <submittedName>
        <fullName evidence="3">MBL fold metallo-hydrolase</fullName>
    </submittedName>
</protein>
<dbReference type="GO" id="GO:0016787">
    <property type="term" value="F:hydrolase activity"/>
    <property type="evidence" value="ECO:0007669"/>
    <property type="project" value="UniProtKB-KW"/>
</dbReference>
<dbReference type="InterPro" id="IPR001763">
    <property type="entry name" value="Rhodanese-like_dom"/>
</dbReference>
<dbReference type="InterPro" id="IPR044528">
    <property type="entry name" value="POD-like_MBL-fold"/>
</dbReference>
<sequence>MIFERFIDPGLSQHSFVVGCQGTGELAVIDPRRDVDIYLDYATENGYRITHVMDTHIHADFVSGARELAAKTGARLMVSGHDEGEHFQVGYAHEDLYDGDTIRIGNVRLDVRHVPGHTPEHLMFVVYDGARSDDVPMALLTGDFLFVGSLGRPDLLGEEAKDALARQMFRSVREKLADLPDGVEVHPGHGAGSACGAGMFGRPVSTLGYERRTNPYLDPSLDEEAFVRRLLEGLPDIPDFYPRNKRINSEGPGDVLPLPGMKALDPAGVARRARAGEITVIDLRDPLAFGGGHIPNALGIGIRGAFANWAGWVTPDDTPIVLVDADGDPDTIECAVRSLIRTGRDYIEGYVKGGMDEYVLAGLPLETLAQMDVHRAQDAVASGDLKLIDVRTGDEFESGHGDGAVHTPVAQTRDGVPAIDPDTPVAAVCGSGYRSTVAGSILKRRGYRRVHNVVGGMMAWQLQNL</sequence>
<dbReference type="CDD" id="cd07724">
    <property type="entry name" value="POD-like_MBL-fold"/>
    <property type="match status" value="1"/>
</dbReference>
<dbReference type="AlphaFoldDB" id="A0A1V3NRC1"/>
<reference evidence="3 4" key="1">
    <citation type="submission" date="2017-02" db="EMBL/GenBank/DDBJ databases">
        <title>Genomic diversity within the haloalkaliphilic genus Thioalkalivibrio.</title>
        <authorList>
            <person name="Ahn A.-C."/>
            <person name="Meier-Kolthoff J."/>
            <person name="Overmars L."/>
            <person name="Richter M."/>
            <person name="Woyke T."/>
            <person name="Sorokin D.Y."/>
            <person name="Muyzer G."/>
        </authorList>
    </citation>
    <scope>NUCLEOTIDE SEQUENCE [LARGE SCALE GENOMIC DNA]</scope>
    <source>
        <strain evidence="3 4">ALJD</strain>
    </source>
</reference>
<evidence type="ECO:0000256" key="1">
    <source>
        <dbReference type="ARBA" id="ARBA00022723"/>
    </source>
</evidence>
<dbReference type="SUPFAM" id="SSF52821">
    <property type="entry name" value="Rhodanese/Cell cycle control phosphatase"/>
    <property type="match status" value="2"/>
</dbReference>
<dbReference type="FunFam" id="3.60.15.10:FF:000030">
    <property type="entry name" value="Metallo-beta-lactamase family protein"/>
    <property type="match status" value="1"/>
</dbReference>
<dbReference type="PANTHER" id="PTHR43084">
    <property type="entry name" value="PERSULFIDE DIOXYGENASE ETHE1"/>
    <property type="match status" value="1"/>
</dbReference>
<dbReference type="InterPro" id="IPR036866">
    <property type="entry name" value="RibonucZ/Hydroxyglut_hydro"/>
</dbReference>
<dbReference type="GO" id="GO:0070813">
    <property type="term" value="P:hydrogen sulfide metabolic process"/>
    <property type="evidence" value="ECO:0007669"/>
    <property type="project" value="TreeGrafter"/>
</dbReference>
<dbReference type="InterPro" id="IPR036873">
    <property type="entry name" value="Rhodanese-like_dom_sf"/>
</dbReference>
<keyword evidence="3" id="KW-0378">Hydrolase</keyword>
<dbReference type="SUPFAM" id="SSF56281">
    <property type="entry name" value="Metallo-hydrolase/oxidoreductase"/>
    <property type="match status" value="1"/>
</dbReference>
<comment type="caution">
    <text evidence="3">The sequence shown here is derived from an EMBL/GenBank/DDBJ whole genome shotgun (WGS) entry which is preliminary data.</text>
</comment>
<dbReference type="OrthoDB" id="9784009at2"/>
<dbReference type="GO" id="GO:0050313">
    <property type="term" value="F:sulfur dioxygenase activity"/>
    <property type="evidence" value="ECO:0007669"/>
    <property type="project" value="InterPro"/>
</dbReference>
<dbReference type="SMART" id="SM00849">
    <property type="entry name" value="Lactamase_B"/>
    <property type="match status" value="1"/>
</dbReference>
<feature type="domain" description="Rhodanese" evidence="2">
    <location>
        <begin position="381"/>
        <end position="465"/>
    </location>
</feature>
<dbReference type="PROSITE" id="PS50206">
    <property type="entry name" value="RHODANESE_3"/>
    <property type="match status" value="2"/>
</dbReference>
<dbReference type="GO" id="GO:0046872">
    <property type="term" value="F:metal ion binding"/>
    <property type="evidence" value="ECO:0007669"/>
    <property type="project" value="UniProtKB-KW"/>
</dbReference>
<evidence type="ECO:0000313" key="3">
    <source>
        <dbReference type="EMBL" id="OOG27554.1"/>
    </source>
</evidence>
<keyword evidence="1" id="KW-0479">Metal-binding</keyword>
<evidence type="ECO:0000313" key="4">
    <source>
        <dbReference type="Proteomes" id="UP000189462"/>
    </source>
</evidence>
<name>A0A1V3NRC1_9GAMM</name>
<evidence type="ECO:0000259" key="2">
    <source>
        <dbReference type="PROSITE" id="PS50206"/>
    </source>
</evidence>
<keyword evidence="4" id="KW-1185">Reference proteome</keyword>
<proteinExistence type="predicted"/>
<dbReference type="PROSITE" id="PS51257">
    <property type="entry name" value="PROKAR_LIPOPROTEIN"/>
    <property type="match status" value="1"/>
</dbReference>
<dbReference type="InterPro" id="IPR001279">
    <property type="entry name" value="Metallo-B-lactamas"/>
</dbReference>
<dbReference type="EMBL" id="MVBK01000019">
    <property type="protein sequence ID" value="OOG27554.1"/>
    <property type="molecule type" value="Genomic_DNA"/>
</dbReference>
<dbReference type="Pfam" id="PF00753">
    <property type="entry name" value="Lactamase_B"/>
    <property type="match status" value="1"/>
</dbReference>
<gene>
    <name evidence="3" type="ORF">B1C78_03535</name>
</gene>
<dbReference type="SMART" id="SM00450">
    <property type="entry name" value="RHOD"/>
    <property type="match status" value="2"/>
</dbReference>
<dbReference type="Proteomes" id="UP000189462">
    <property type="component" value="Unassembled WGS sequence"/>
</dbReference>
<feature type="domain" description="Rhodanese" evidence="2">
    <location>
        <begin position="274"/>
        <end position="367"/>
    </location>
</feature>
<dbReference type="Pfam" id="PF00581">
    <property type="entry name" value="Rhodanese"/>
    <property type="match status" value="2"/>
</dbReference>
<dbReference type="CDD" id="cd00158">
    <property type="entry name" value="RHOD"/>
    <property type="match status" value="2"/>
</dbReference>